<name>A0A343VR57_9MYCO</name>
<evidence type="ECO:0000313" key="1">
    <source>
        <dbReference type="EMBL" id="AVN58381.1"/>
    </source>
</evidence>
<organism evidence="1">
    <name type="scientific">Mycolicibacterium sp. CBMA 213</name>
    <dbReference type="NCBI Taxonomy" id="1968788"/>
    <lineage>
        <taxon>Bacteria</taxon>
        <taxon>Bacillati</taxon>
        <taxon>Actinomycetota</taxon>
        <taxon>Actinomycetes</taxon>
        <taxon>Mycobacteriales</taxon>
        <taxon>Mycobacteriaceae</taxon>
        <taxon>Mycolicibacterium</taxon>
    </lineage>
</organism>
<proteinExistence type="predicted"/>
<keyword evidence="1" id="KW-0614">Plasmid</keyword>
<accession>A0A343VR57</accession>
<protein>
    <recommendedName>
        <fullName evidence="2">ASCH domain-containing protein</fullName>
    </recommendedName>
</protein>
<reference evidence="1" key="1">
    <citation type="journal article" date="2018" name="Front. Microbiol.">
        <title>Beyond the Limits: tRNA Array Units in Mycobacterium Genomes.</title>
        <authorList>
            <person name="Morgado S.M."/>
            <person name="Vicente A.C."/>
        </authorList>
    </citation>
    <scope>NUCLEOTIDE SEQUENCE</scope>
    <source>
        <strain evidence="1">CBMA 213</strain>
        <plasmid evidence="1">pCBMA213_1</plasmid>
    </source>
</reference>
<dbReference type="EMBL" id="MF600313">
    <property type="protein sequence ID" value="AVN58381.1"/>
    <property type="molecule type" value="Genomic_DNA"/>
</dbReference>
<geneLocation type="plasmid" evidence="1">
    <name>pCBMA213_1</name>
</geneLocation>
<gene>
    <name evidence="1" type="ORF">B5P44_p00086</name>
</gene>
<dbReference type="AlphaFoldDB" id="A0A343VR57"/>
<dbReference type="RefSeq" id="WP_172692656.1">
    <property type="nucleotide sequence ID" value="NZ_MF600313.1"/>
</dbReference>
<sequence length="122" mass="13714">MPRLMSVALTTSQVRNRLKWVTRRCGWLMIKPGDLLTLCPKVRGRRPGEPLERIVTVEVISSRREQLDAITTEDVIAEGFPDMTPAEFVAFFCATHHGVTPKSIITRIEWAYPATPGHSTTP</sequence>
<evidence type="ECO:0008006" key="2">
    <source>
        <dbReference type="Google" id="ProtNLM"/>
    </source>
</evidence>